<sequence length="79" mass="8948">MAHRRRDTKIQKKVNVNKNLLTNYFEKENPPPERNSRFLKQQQQQQQATVATVATTATAATATTTTTTTKAATKKSERE</sequence>
<keyword evidence="3" id="KW-1185">Reference proteome</keyword>
<evidence type="ECO:0000313" key="2">
    <source>
        <dbReference type="EMBL" id="RIB28202.1"/>
    </source>
</evidence>
<evidence type="ECO:0000256" key="1">
    <source>
        <dbReference type="SAM" id="MobiDB-lite"/>
    </source>
</evidence>
<comment type="caution">
    <text evidence="2">The sequence shown here is derived from an EMBL/GenBank/DDBJ whole genome shotgun (WGS) entry which is preliminary data.</text>
</comment>
<reference evidence="2 3" key="1">
    <citation type="submission" date="2018-06" db="EMBL/GenBank/DDBJ databases">
        <title>Comparative genomics reveals the genomic features of Rhizophagus irregularis, R. cerebriforme, R. diaphanum and Gigaspora rosea, and their symbiotic lifestyle signature.</title>
        <authorList>
            <person name="Morin E."/>
            <person name="San Clemente H."/>
            <person name="Chen E.C.H."/>
            <person name="De La Providencia I."/>
            <person name="Hainaut M."/>
            <person name="Kuo A."/>
            <person name="Kohler A."/>
            <person name="Murat C."/>
            <person name="Tang N."/>
            <person name="Roy S."/>
            <person name="Loubradou J."/>
            <person name="Henrissat B."/>
            <person name="Grigoriev I.V."/>
            <person name="Corradi N."/>
            <person name="Roux C."/>
            <person name="Martin F.M."/>
        </authorList>
    </citation>
    <scope>NUCLEOTIDE SEQUENCE [LARGE SCALE GENOMIC DNA]</scope>
    <source>
        <strain evidence="2 3">DAOM 194757</strain>
    </source>
</reference>
<name>A0A397W2C9_9GLOM</name>
<accession>A0A397W2C9</accession>
<feature type="compositionally biased region" description="Low complexity" evidence="1">
    <location>
        <begin position="56"/>
        <end position="71"/>
    </location>
</feature>
<organism evidence="2 3">
    <name type="scientific">Gigaspora rosea</name>
    <dbReference type="NCBI Taxonomy" id="44941"/>
    <lineage>
        <taxon>Eukaryota</taxon>
        <taxon>Fungi</taxon>
        <taxon>Fungi incertae sedis</taxon>
        <taxon>Mucoromycota</taxon>
        <taxon>Glomeromycotina</taxon>
        <taxon>Glomeromycetes</taxon>
        <taxon>Diversisporales</taxon>
        <taxon>Gigasporaceae</taxon>
        <taxon>Gigaspora</taxon>
    </lineage>
</organism>
<gene>
    <name evidence="2" type="ORF">C2G38_2158507</name>
</gene>
<dbReference type="EMBL" id="QKWP01000073">
    <property type="protein sequence ID" value="RIB28202.1"/>
    <property type="molecule type" value="Genomic_DNA"/>
</dbReference>
<protein>
    <submittedName>
        <fullName evidence="2">Uncharacterized protein</fullName>
    </submittedName>
</protein>
<proteinExistence type="predicted"/>
<feature type="region of interest" description="Disordered" evidence="1">
    <location>
        <begin position="56"/>
        <end position="79"/>
    </location>
</feature>
<dbReference type="AlphaFoldDB" id="A0A397W2C9"/>
<evidence type="ECO:0000313" key="3">
    <source>
        <dbReference type="Proteomes" id="UP000266673"/>
    </source>
</evidence>
<dbReference type="Proteomes" id="UP000266673">
    <property type="component" value="Unassembled WGS sequence"/>
</dbReference>